<feature type="transmembrane region" description="Helical" evidence="8">
    <location>
        <begin position="303"/>
        <end position="323"/>
    </location>
</feature>
<evidence type="ECO:0000313" key="10">
    <source>
        <dbReference type="EMBL" id="KAJ9142486.1"/>
    </source>
</evidence>
<keyword evidence="3" id="KW-0813">Transport</keyword>
<dbReference type="Gene3D" id="1.20.1250.20">
    <property type="entry name" value="MFS general substrate transporter like domains"/>
    <property type="match status" value="2"/>
</dbReference>
<dbReference type="SUPFAM" id="SSF103473">
    <property type="entry name" value="MFS general substrate transporter"/>
    <property type="match status" value="2"/>
</dbReference>
<evidence type="ECO:0000259" key="9">
    <source>
        <dbReference type="PROSITE" id="PS50850"/>
    </source>
</evidence>
<evidence type="ECO:0000256" key="5">
    <source>
        <dbReference type="ARBA" id="ARBA00022989"/>
    </source>
</evidence>
<comment type="caution">
    <text evidence="10">The sequence shown here is derived from an EMBL/GenBank/DDBJ whole genome shotgun (WGS) entry which is preliminary data.</text>
</comment>
<feature type="domain" description="Major facilitator superfamily (MFS) profile" evidence="9">
    <location>
        <begin position="107"/>
        <end position="596"/>
    </location>
</feature>
<dbReference type="EMBL" id="JANBVO010000022">
    <property type="protein sequence ID" value="KAJ9142486.1"/>
    <property type="molecule type" value="Genomic_DNA"/>
</dbReference>
<feature type="transmembrane region" description="Helical" evidence="8">
    <location>
        <begin position="232"/>
        <end position="256"/>
    </location>
</feature>
<evidence type="ECO:0000256" key="7">
    <source>
        <dbReference type="SAM" id="MobiDB-lite"/>
    </source>
</evidence>
<evidence type="ECO:0000313" key="11">
    <source>
        <dbReference type="Proteomes" id="UP001174694"/>
    </source>
</evidence>
<organism evidence="10 11">
    <name type="scientific">Pleurostoma richardsiae</name>
    <dbReference type="NCBI Taxonomy" id="41990"/>
    <lineage>
        <taxon>Eukaryota</taxon>
        <taxon>Fungi</taxon>
        <taxon>Dikarya</taxon>
        <taxon>Ascomycota</taxon>
        <taxon>Pezizomycotina</taxon>
        <taxon>Sordariomycetes</taxon>
        <taxon>Sordariomycetidae</taxon>
        <taxon>Calosphaeriales</taxon>
        <taxon>Pleurostomataceae</taxon>
        <taxon>Pleurostoma</taxon>
    </lineage>
</organism>
<dbReference type="Pfam" id="PF07690">
    <property type="entry name" value="MFS_1"/>
    <property type="match status" value="1"/>
</dbReference>
<dbReference type="InterPro" id="IPR020846">
    <property type="entry name" value="MFS_dom"/>
</dbReference>
<keyword evidence="11" id="KW-1185">Reference proteome</keyword>
<dbReference type="FunFam" id="1.20.1250.20:FF:000196">
    <property type="entry name" value="MFS toxin efflux pump (AflT)"/>
    <property type="match status" value="1"/>
</dbReference>
<gene>
    <name evidence="10" type="ORF">NKR23_g7297</name>
</gene>
<evidence type="ECO:0000256" key="6">
    <source>
        <dbReference type="ARBA" id="ARBA00023136"/>
    </source>
</evidence>
<dbReference type="PROSITE" id="PS50850">
    <property type="entry name" value="MFS"/>
    <property type="match status" value="1"/>
</dbReference>
<feature type="transmembrane region" description="Helical" evidence="8">
    <location>
        <begin position="197"/>
        <end position="220"/>
    </location>
</feature>
<dbReference type="CDD" id="cd17502">
    <property type="entry name" value="MFS_Azr1_MDR_like"/>
    <property type="match status" value="1"/>
</dbReference>
<sequence length="611" mass="64835">MAHDNEPVSSATSTIHDSERPESELNGQSTPLTVYKHEAAAPTATGDGTSPGIEKEVAAAAPAPPAGPGAPNEAEYIEGFKHDLTKARRLYGEQSTNLESAGKLYAVVASLTTAVFLMLLDSSIVGTATPYITDDFHAVQDVGWYGSAYQLASAPLQPLTGKIYQKLSLKWVYLTFFAIFELGSVICGAAQSSTMLIIGRAIAGMGGSGLFNGSMIILVASAPLRKRPPLMGILMGVSQLGVVCGPLIGGALTQYASWRWCFYINLPVGGVFALFLLVLHIPEQTQKPSFMSALPSLYKDLDLLGFALLAPAAIMLLLALAYGGVTYPWHSSVVIGLFVGSGATFLVWLVWNYHRGNGALVPVYIITKRVVWASALTQTWLFTTLFVISYFLPIYFQAVKGAGPSLSGVYILPNILGQLLTAFLSGFTVNKTGYLLPYVLVSCAMAAVGTGLFALFQPGTSTGEWVGFQLISGLGRGLGMQMCLLAVQTVLKPFEIPVAISLLMFFQYLGTGIFLELGNTIFDALLRHQIAVHAPGVNADAILAAGATKFRKVINPDDVAGVVQAYANSLDPIYILAAAAAAAGFVTAPFIGLVDVRRKNKQLPPQGPAKV</sequence>
<feature type="transmembrane region" description="Helical" evidence="8">
    <location>
        <begin position="329"/>
        <end position="351"/>
    </location>
</feature>
<feature type="transmembrane region" description="Helical" evidence="8">
    <location>
        <begin position="171"/>
        <end position="191"/>
    </location>
</feature>
<dbReference type="Proteomes" id="UP001174694">
    <property type="component" value="Unassembled WGS sequence"/>
</dbReference>
<evidence type="ECO:0000256" key="4">
    <source>
        <dbReference type="ARBA" id="ARBA00022692"/>
    </source>
</evidence>
<dbReference type="FunFam" id="1.20.1720.10:FF:000012">
    <property type="entry name" value="MFS toxin efflux pump (AflT)"/>
    <property type="match status" value="1"/>
</dbReference>
<proteinExistence type="inferred from homology"/>
<feature type="transmembrane region" description="Helical" evidence="8">
    <location>
        <begin position="494"/>
        <end position="515"/>
    </location>
</feature>
<keyword evidence="6 8" id="KW-0472">Membrane</keyword>
<keyword evidence="4 8" id="KW-0812">Transmembrane</keyword>
<feature type="region of interest" description="Disordered" evidence="7">
    <location>
        <begin position="1"/>
        <end position="52"/>
    </location>
</feature>
<feature type="transmembrane region" description="Helical" evidence="8">
    <location>
        <begin position="262"/>
        <end position="282"/>
    </location>
</feature>
<feature type="transmembrane region" description="Helical" evidence="8">
    <location>
        <begin position="408"/>
        <end position="427"/>
    </location>
</feature>
<feature type="transmembrane region" description="Helical" evidence="8">
    <location>
        <begin position="434"/>
        <end position="456"/>
    </location>
</feature>
<accession>A0AA38RWW8</accession>
<feature type="transmembrane region" description="Helical" evidence="8">
    <location>
        <begin position="573"/>
        <end position="594"/>
    </location>
</feature>
<dbReference type="PANTHER" id="PTHR23501">
    <property type="entry name" value="MAJOR FACILITATOR SUPERFAMILY"/>
    <property type="match status" value="1"/>
</dbReference>
<dbReference type="InterPro" id="IPR011701">
    <property type="entry name" value="MFS"/>
</dbReference>
<dbReference type="PANTHER" id="PTHR23501:SF193">
    <property type="entry name" value="MULTIDRUG TRANSPORTER, PUTATIVE (AFU_ORTHOLOGUE AFUA_8G00940)-RELATED"/>
    <property type="match status" value="1"/>
</dbReference>
<reference evidence="10" key="1">
    <citation type="submission" date="2022-07" db="EMBL/GenBank/DDBJ databases">
        <title>Fungi with potential for degradation of polypropylene.</title>
        <authorList>
            <person name="Gostincar C."/>
        </authorList>
    </citation>
    <scope>NUCLEOTIDE SEQUENCE</scope>
    <source>
        <strain evidence="10">EXF-13308</strain>
    </source>
</reference>
<dbReference type="GO" id="GO:0005886">
    <property type="term" value="C:plasma membrane"/>
    <property type="evidence" value="ECO:0007669"/>
    <property type="project" value="TreeGrafter"/>
</dbReference>
<evidence type="ECO:0000256" key="1">
    <source>
        <dbReference type="ARBA" id="ARBA00004141"/>
    </source>
</evidence>
<comment type="similarity">
    <text evidence="2">Belongs to the major facilitator superfamily. TCR/Tet family.</text>
</comment>
<dbReference type="InterPro" id="IPR036259">
    <property type="entry name" value="MFS_trans_sf"/>
</dbReference>
<dbReference type="GO" id="GO:0022857">
    <property type="term" value="F:transmembrane transporter activity"/>
    <property type="evidence" value="ECO:0007669"/>
    <property type="project" value="InterPro"/>
</dbReference>
<evidence type="ECO:0000256" key="8">
    <source>
        <dbReference type="SAM" id="Phobius"/>
    </source>
</evidence>
<feature type="transmembrane region" description="Helical" evidence="8">
    <location>
        <begin position="371"/>
        <end position="396"/>
    </location>
</feature>
<protein>
    <submittedName>
        <fullName evidence="10">Major facilitator superfamily domain, general substrate transporter</fullName>
    </submittedName>
</protein>
<name>A0AA38RWW8_9PEZI</name>
<evidence type="ECO:0000256" key="2">
    <source>
        <dbReference type="ARBA" id="ARBA00007520"/>
    </source>
</evidence>
<dbReference type="AlphaFoldDB" id="A0AA38RWW8"/>
<comment type="subcellular location">
    <subcellularLocation>
        <location evidence="1">Membrane</location>
        <topology evidence="1">Multi-pass membrane protein</topology>
    </subcellularLocation>
</comment>
<evidence type="ECO:0000256" key="3">
    <source>
        <dbReference type="ARBA" id="ARBA00022448"/>
    </source>
</evidence>
<keyword evidence="5 8" id="KW-1133">Transmembrane helix</keyword>
<feature type="transmembrane region" description="Helical" evidence="8">
    <location>
        <begin position="468"/>
        <end position="487"/>
    </location>
</feature>